<evidence type="ECO:0000313" key="2">
    <source>
        <dbReference type="EMBL" id="SMG02510.1"/>
    </source>
</evidence>
<dbReference type="EMBL" id="FXAN01000105">
    <property type="protein sequence ID" value="SMG02510.1"/>
    <property type="molecule type" value="Genomic_DNA"/>
</dbReference>
<proteinExistence type="predicted"/>
<dbReference type="Proteomes" id="UP000198460">
    <property type="component" value="Unassembled WGS sequence"/>
</dbReference>
<evidence type="ECO:0000256" key="1">
    <source>
        <dbReference type="SAM" id="MobiDB-lite"/>
    </source>
</evidence>
<sequence>MTRLRQRAGSAAGSADRPDRFPVAGLHPNPSPGARPALSHAGLGG</sequence>
<evidence type="ECO:0000313" key="3">
    <source>
        <dbReference type="Proteomes" id="UP000198460"/>
    </source>
</evidence>
<organism evidence="2 3">
    <name type="scientific">Burkholderia singularis</name>
    <dbReference type="NCBI Taxonomy" id="1503053"/>
    <lineage>
        <taxon>Bacteria</taxon>
        <taxon>Pseudomonadati</taxon>
        <taxon>Pseudomonadota</taxon>
        <taxon>Betaproteobacteria</taxon>
        <taxon>Burkholderiales</taxon>
        <taxon>Burkholderiaceae</taxon>
        <taxon>Burkholderia</taxon>
        <taxon>pseudomallei group</taxon>
    </lineage>
</organism>
<name>A0A238HBG7_9BURK</name>
<dbReference type="AlphaFoldDB" id="A0A238HBG7"/>
<protein>
    <submittedName>
        <fullName evidence="2">Uncharacterized protein</fullName>
    </submittedName>
</protein>
<accession>A0A238HBG7</accession>
<feature type="region of interest" description="Disordered" evidence="1">
    <location>
        <begin position="1"/>
        <end position="45"/>
    </location>
</feature>
<gene>
    <name evidence="2" type="ORF">BSIN_5159</name>
</gene>
<reference evidence="2 3" key="1">
    <citation type="submission" date="2017-04" db="EMBL/GenBank/DDBJ databases">
        <authorList>
            <person name="Afonso C.L."/>
            <person name="Miller P.J."/>
            <person name="Scott M.A."/>
            <person name="Spackman E."/>
            <person name="Goraichik I."/>
            <person name="Dimitrov K.M."/>
            <person name="Suarez D.L."/>
            <person name="Swayne D.E."/>
        </authorList>
    </citation>
    <scope>NUCLEOTIDE SEQUENCE [LARGE SCALE GENOMIC DNA]</scope>
    <source>
        <strain evidence="2">LMG 28154</strain>
    </source>
</reference>